<dbReference type="PIRSF" id="PIRSF005091">
    <property type="entry name" value="Mmb_sulf_HI1246"/>
    <property type="match status" value="1"/>
</dbReference>
<keyword evidence="2" id="KW-1003">Cell membrane</keyword>
<dbReference type="InterPro" id="IPR012160">
    <property type="entry name" value="LtaS-like"/>
</dbReference>
<feature type="binding site" evidence="8">
    <location>
        <position position="279"/>
    </location>
    <ligand>
        <name>Mn(2+)</name>
        <dbReference type="ChEBI" id="CHEBI:29035"/>
    </ligand>
</feature>
<feature type="active site" evidence="6">
    <location>
        <position position="319"/>
    </location>
</feature>
<evidence type="ECO:0000256" key="5">
    <source>
        <dbReference type="ARBA" id="ARBA00023136"/>
    </source>
</evidence>
<evidence type="ECO:0000259" key="10">
    <source>
        <dbReference type="Pfam" id="PF00884"/>
    </source>
</evidence>
<keyword evidence="3 9" id="KW-0812">Transmembrane</keyword>
<evidence type="ECO:0000256" key="3">
    <source>
        <dbReference type="ARBA" id="ARBA00022692"/>
    </source>
</evidence>
<accession>A0A926F7Q7</accession>
<gene>
    <name evidence="11" type="ORF">H8744_10335</name>
</gene>
<feature type="transmembrane region" description="Helical" evidence="9">
    <location>
        <begin position="85"/>
        <end position="108"/>
    </location>
</feature>
<dbReference type="Proteomes" id="UP000651085">
    <property type="component" value="Unassembled WGS sequence"/>
</dbReference>
<dbReference type="Gene3D" id="3.30.1120.80">
    <property type="match status" value="1"/>
</dbReference>
<dbReference type="RefSeq" id="WP_262434745.1">
    <property type="nucleotide sequence ID" value="NZ_JACRTF010000001.1"/>
</dbReference>
<evidence type="ECO:0000313" key="11">
    <source>
        <dbReference type="EMBL" id="MBC8593632.1"/>
    </source>
</evidence>
<feature type="transmembrane region" description="Helical" evidence="9">
    <location>
        <begin position="128"/>
        <end position="154"/>
    </location>
</feature>
<dbReference type="PANTHER" id="PTHR47371">
    <property type="entry name" value="LIPOTEICHOIC ACID SYNTHASE"/>
    <property type="match status" value="1"/>
</dbReference>
<feature type="transmembrane region" description="Helical" evidence="9">
    <location>
        <begin position="54"/>
        <end position="73"/>
    </location>
</feature>
<feature type="domain" description="Sulfatase N-terminal" evidence="10">
    <location>
        <begin position="271"/>
        <end position="536"/>
    </location>
</feature>
<keyword evidence="11" id="KW-0378">Hydrolase</keyword>
<dbReference type="EMBL" id="JACRTF010000001">
    <property type="protein sequence ID" value="MBC8593632.1"/>
    <property type="molecule type" value="Genomic_DNA"/>
</dbReference>
<dbReference type="Gene3D" id="3.40.720.10">
    <property type="entry name" value="Alkaline Phosphatase, subunit A"/>
    <property type="match status" value="1"/>
</dbReference>
<keyword evidence="7" id="KW-0464">Manganese</keyword>
<dbReference type="InterPro" id="IPR017850">
    <property type="entry name" value="Alkaline_phosphatase_core_sf"/>
</dbReference>
<dbReference type="SUPFAM" id="SSF53649">
    <property type="entry name" value="Alkaline phosphatase-like"/>
    <property type="match status" value="1"/>
</dbReference>
<dbReference type="PANTHER" id="PTHR47371:SF3">
    <property type="entry name" value="PHOSPHOGLYCEROL TRANSFERASE I"/>
    <property type="match status" value="1"/>
</dbReference>
<reference evidence="11" key="1">
    <citation type="submission" date="2020-08" db="EMBL/GenBank/DDBJ databases">
        <title>Genome public.</title>
        <authorList>
            <person name="Liu C."/>
            <person name="Sun Q."/>
        </authorList>
    </citation>
    <scope>NUCLEOTIDE SEQUENCE</scope>
    <source>
        <strain evidence="11">N12</strain>
    </source>
</reference>
<evidence type="ECO:0000256" key="2">
    <source>
        <dbReference type="ARBA" id="ARBA00022475"/>
    </source>
</evidence>
<evidence type="ECO:0000256" key="1">
    <source>
        <dbReference type="ARBA" id="ARBA00004651"/>
    </source>
</evidence>
<dbReference type="AlphaFoldDB" id="A0A926F7Q7"/>
<protein>
    <submittedName>
        <fullName evidence="11">Sulfatase-like hydrolase/transferase</fullName>
    </submittedName>
</protein>
<organism evidence="11 12">
    <name type="scientific">Jilunia laotingensis</name>
    <dbReference type="NCBI Taxonomy" id="2763675"/>
    <lineage>
        <taxon>Bacteria</taxon>
        <taxon>Pseudomonadati</taxon>
        <taxon>Bacteroidota</taxon>
        <taxon>Bacteroidia</taxon>
        <taxon>Bacteroidales</taxon>
        <taxon>Bacteroidaceae</taxon>
        <taxon>Jilunia</taxon>
    </lineage>
</organism>
<dbReference type="GO" id="GO:0005886">
    <property type="term" value="C:plasma membrane"/>
    <property type="evidence" value="ECO:0007669"/>
    <property type="project" value="UniProtKB-SubCell"/>
</dbReference>
<dbReference type="CDD" id="cd16015">
    <property type="entry name" value="LTA_synthase"/>
    <property type="match status" value="1"/>
</dbReference>
<evidence type="ECO:0000313" key="12">
    <source>
        <dbReference type="Proteomes" id="UP000651085"/>
    </source>
</evidence>
<dbReference type="Pfam" id="PF00884">
    <property type="entry name" value="Sulfatase"/>
    <property type="match status" value="1"/>
</dbReference>
<feature type="binding site" evidence="7">
    <location>
        <position position="436"/>
    </location>
    <ligand>
        <name>substrate</name>
    </ligand>
</feature>
<dbReference type="GO" id="GO:0046872">
    <property type="term" value="F:metal ion binding"/>
    <property type="evidence" value="ECO:0007669"/>
    <property type="project" value="UniProtKB-KW"/>
</dbReference>
<dbReference type="GO" id="GO:0016787">
    <property type="term" value="F:hydrolase activity"/>
    <property type="evidence" value="ECO:0007669"/>
    <property type="project" value="UniProtKB-KW"/>
</dbReference>
<feature type="binding site" evidence="8">
    <location>
        <position position="484"/>
    </location>
    <ligand>
        <name>Mn(2+)</name>
        <dbReference type="ChEBI" id="CHEBI:29035"/>
    </ligand>
</feature>
<feature type="binding site" evidence="8">
    <location>
        <position position="319"/>
    </location>
    <ligand>
        <name>Mn(2+)</name>
        <dbReference type="ChEBI" id="CHEBI:29035"/>
    </ligand>
</feature>
<evidence type="ECO:0000256" key="8">
    <source>
        <dbReference type="PIRSR" id="PIRSR005091-3"/>
    </source>
</evidence>
<comment type="subcellular location">
    <subcellularLocation>
        <location evidence="1">Cell membrane</location>
        <topology evidence="1">Multi-pass membrane protein</topology>
    </subcellularLocation>
</comment>
<name>A0A926F7Q7_9BACT</name>
<dbReference type="InterPro" id="IPR000917">
    <property type="entry name" value="Sulfatase_N"/>
</dbReference>
<keyword evidence="7" id="KW-0479">Metal-binding</keyword>
<sequence>MKRRLIQFITTYFLFVFIFILQKPIFMAYYHTLYNKVSWIEWFNVIWHGLPLDLSLAGYLTAIPGLLLIASAWTDSGVIRNIRKYYFLFTSILLSCIFVGDLGLYGFWGFRLDTTPLFYFFSSPKDAIASVSVWVVLGGVLAMAVYAAFLYFLFSFVLNNAKRPLKIPYRRLNVSGVLLLATGLLFIPIRGGFSASTMNLGKVYFSADQKLNHAAINPSFSLMDSFSRQADFDKQYRFMDAAKADALFSEMIDKPVTATDSIPQLFTTERPNILLIVLESFSSHLMETLGGEPGVAVNMDKFAKEGVLFTHFFANSFRTDRGLVSILSGYPAQPTTSIMKYTRKTQNLPSIPASLKEAGYDLQYYYGGDADFTNMRSYLVSTGMEDIISDKDFPVSERLSKWGAHDDVVFNRLIDDLKTKPQKEPFFKVMQTSSSHEPFEVPYQKLANKRLNAFAYTDSCTGDFIRRFKETPLWENTVVILVPDHLGAYPEDINNLSSDRYKIPLIFIGGAVKKPEQIETYGSQTDIAATLLGQLGLPHEEFTFSKNLLNPASPHFAFFTFPNAFGMVTPDNEVVFNCESNAIAVDDGMHKGENLDKGKAYLQKLYDDLAKR</sequence>
<evidence type="ECO:0000256" key="7">
    <source>
        <dbReference type="PIRSR" id="PIRSR005091-2"/>
    </source>
</evidence>
<feature type="transmembrane region" description="Helical" evidence="9">
    <location>
        <begin position="12"/>
        <end position="34"/>
    </location>
</feature>
<proteinExistence type="predicted"/>
<evidence type="ECO:0000256" key="9">
    <source>
        <dbReference type="SAM" id="Phobius"/>
    </source>
</evidence>
<evidence type="ECO:0000256" key="6">
    <source>
        <dbReference type="PIRSR" id="PIRSR005091-1"/>
    </source>
</evidence>
<comment type="caution">
    <text evidence="11">The sequence shown here is derived from an EMBL/GenBank/DDBJ whole genome shotgun (WGS) entry which is preliminary data.</text>
</comment>
<feature type="transmembrane region" description="Helical" evidence="9">
    <location>
        <begin position="174"/>
        <end position="193"/>
    </location>
</feature>
<evidence type="ECO:0000256" key="4">
    <source>
        <dbReference type="ARBA" id="ARBA00022989"/>
    </source>
</evidence>
<dbReference type="InterPro" id="IPR050448">
    <property type="entry name" value="OpgB/LTA_synthase_biosynth"/>
</dbReference>
<keyword evidence="4 9" id="KW-1133">Transmembrane helix</keyword>
<feature type="binding site" evidence="8">
    <location>
        <position position="485"/>
    </location>
    <ligand>
        <name>Mn(2+)</name>
        <dbReference type="ChEBI" id="CHEBI:29035"/>
    </ligand>
</feature>
<keyword evidence="12" id="KW-1185">Reference proteome</keyword>
<keyword evidence="5 9" id="KW-0472">Membrane</keyword>